<evidence type="ECO:0000313" key="13">
    <source>
        <dbReference type="Proteomes" id="UP000033103"/>
    </source>
</evidence>
<dbReference type="Proteomes" id="UP000033103">
    <property type="component" value="Chromosome"/>
</dbReference>
<evidence type="ECO:0000256" key="8">
    <source>
        <dbReference type="ARBA" id="ARBA00037387"/>
    </source>
</evidence>
<evidence type="ECO:0000256" key="9">
    <source>
        <dbReference type="ARBA" id="ARBA00041175"/>
    </source>
</evidence>
<sequence>MFKKELINFNIQARNWEDALENTCNILEKNGYIEHKYINKLINITKEIGPYYIITSNVGIPHLRPDEGVIKSGLAFFKLRNKVDFLGNKIQYLIYILALNSNEHIDKIQSITSILEDKNLFESLNNNKFNIDEFIKYINNKGDVKL</sequence>
<evidence type="ECO:0000256" key="5">
    <source>
        <dbReference type="ARBA" id="ARBA00022679"/>
    </source>
</evidence>
<proteinExistence type="predicted"/>
<dbReference type="AlphaFoldDB" id="A0A0E3Z9F0"/>
<keyword evidence="5" id="KW-0808">Transferase</keyword>
<comment type="subcellular location">
    <subcellularLocation>
        <location evidence="1">Cytoplasm</location>
    </subcellularLocation>
</comment>
<dbReference type="GO" id="GO:0016301">
    <property type="term" value="F:kinase activity"/>
    <property type="evidence" value="ECO:0007669"/>
    <property type="project" value="UniProtKB-KW"/>
</dbReference>
<dbReference type="PANTHER" id="PTHR36203">
    <property type="entry name" value="ASCORBATE-SPECIFIC PTS SYSTEM EIIA COMPONENT"/>
    <property type="match status" value="1"/>
</dbReference>
<evidence type="ECO:0000256" key="1">
    <source>
        <dbReference type="ARBA" id="ARBA00004496"/>
    </source>
</evidence>
<dbReference type="OrthoDB" id="369398at2"/>
<evidence type="ECO:0000259" key="11">
    <source>
        <dbReference type="PROSITE" id="PS51094"/>
    </source>
</evidence>
<dbReference type="GO" id="GO:0009401">
    <property type="term" value="P:phosphoenolpyruvate-dependent sugar phosphotransferase system"/>
    <property type="evidence" value="ECO:0007669"/>
    <property type="project" value="UniProtKB-KW"/>
</dbReference>
<keyword evidence="4" id="KW-0597">Phosphoprotein</keyword>
<dbReference type="InterPro" id="IPR051351">
    <property type="entry name" value="Ascorbate-PTS_EIIA_comp"/>
</dbReference>
<dbReference type="PROSITE" id="PS51094">
    <property type="entry name" value="PTS_EIIA_TYPE_2"/>
    <property type="match status" value="1"/>
</dbReference>
<accession>A0A0E3Z9F0</accession>
<keyword evidence="7" id="KW-0418">Kinase</keyword>
<dbReference type="InterPro" id="IPR002178">
    <property type="entry name" value="PTS_EIIA_type-2_dom"/>
</dbReference>
<dbReference type="SUPFAM" id="SSF55804">
    <property type="entry name" value="Phoshotransferase/anion transport protein"/>
    <property type="match status" value="1"/>
</dbReference>
<protein>
    <recommendedName>
        <fullName evidence="9">Ascorbate-specific PTS system EIIA component</fullName>
    </recommendedName>
    <alternativeName>
        <fullName evidence="10">Ascorbate-specific phosphotransferase enzyme IIA component</fullName>
    </alternativeName>
</protein>
<evidence type="ECO:0000256" key="2">
    <source>
        <dbReference type="ARBA" id="ARBA00022448"/>
    </source>
</evidence>
<evidence type="ECO:0000256" key="3">
    <source>
        <dbReference type="ARBA" id="ARBA00022490"/>
    </source>
</evidence>
<evidence type="ECO:0000256" key="6">
    <source>
        <dbReference type="ARBA" id="ARBA00022683"/>
    </source>
</evidence>
<evidence type="ECO:0000256" key="4">
    <source>
        <dbReference type="ARBA" id="ARBA00022553"/>
    </source>
</evidence>
<keyword evidence="6" id="KW-0598">Phosphotransferase system</keyword>
<dbReference type="HOGENOM" id="CLU_072531_2_0_0"/>
<evidence type="ECO:0000313" key="12">
    <source>
        <dbReference type="EMBL" id="AKC95036.1"/>
    </source>
</evidence>
<evidence type="ECO:0000256" key="10">
    <source>
        <dbReference type="ARBA" id="ARBA00042072"/>
    </source>
</evidence>
<dbReference type="InterPro" id="IPR016152">
    <property type="entry name" value="PTrfase/Anion_transptr"/>
</dbReference>
<dbReference type="EMBL" id="CP011280">
    <property type="protein sequence ID" value="AKC95036.1"/>
    <property type="molecule type" value="Genomic_DNA"/>
</dbReference>
<organism evidence="12 13">
    <name type="scientific">Sneathia vaginalis</name>
    <dbReference type="NCBI Taxonomy" id="187101"/>
    <lineage>
        <taxon>Bacteria</taxon>
        <taxon>Fusobacteriati</taxon>
        <taxon>Fusobacteriota</taxon>
        <taxon>Fusobacteriia</taxon>
        <taxon>Fusobacteriales</taxon>
        <taxon>Leptotrichiaceae</taxon>
        <taxon>Sneathia</taxon>
    </lineage>
</organism>
<dbReference type="RefSeq" id="WP_046328142.1">
    <property type="nucleotide sequence ID" value="NZ_CP011280.1"/>
</dbReference>
<dbReference type="Pfam" id="PF00359">
    <property type="entry name" value="PTS_EIIA_2"/>
    <property type="match status" value="1"/>
</dbReference>
<keyword evidence="2" id="KW-0813">Transport</keyword>
<dbReference type="GO" id="GO:0005737">
    <property type="term" value="C:cytoplasm"/>
    <property type="evidence" value="ECO:0007669"/>
    <property type="project" value="UniProtKB-SubCell"/>
</dbReference>
<feature type="domain" description="PTS EIIA type-2" evidence="11">
    <location>
        <begin position="1"/>
        <end position="141"/>
    </location>
</feature>
<keyword evidence="3" id="KW-0963">Cytoplasm</keyword>
<comment type="function">
    <text evidence="8">The phosphoenolpyruvate-dependent sugar phosphotransferase system (sugar PTS), a major carbohydrate active transport system, catalyzes the phosphorylation of incoming sugar substrates concomitantly with their translocation across the cell membrane. The enzyme II UlaABC PTS system is involved in ascorbate transport.</text>
</comment>
<gene>
    <name evidence="12" type="ORF">VC03_00290</name>
</gene>
<keyword evidence="13" id="KW-1185">Reference proteome</keyword>
<dbReference type="PANTHER" id="PTHR36203:SF1">
    <property type="entry name" value="ASCORBATE-SPECIFIC PTS SYSTEM EIIA COMPONENT"/>
    <property type="match status" value="1"/>
</dbReference>
<name>A0A0E3Z9F0_9FUSO</name>
<dbReference type="Gene3D" id="3.40.930.10">
    <property type="entry name" value="Mannitol-specific EII, Chain A"/>
    <property type="match status" value="1"/>
</dbReference>
<dbReference type="PATRIC" id="fig|1069640.6.peg.49"/>
<evidence type="ECO:0000256" key="7">
    <source>
        <dbReference type="ARBA" id="ARBA00022777"/>
    </source>
</evidence>
<reference evidence="12 13" key="1">
    <citation type="journal article" date="2012" name="BMC Genomics">
        <title>Genomic sequence analysis and characterization of Sneathia amnii sp. nov.</title>
        <authorList>
            <consortium name="Vaginal Microbiome Consortium (additional members)"/>
            <person name="Harwich M.D.Jr."/>
            <person name="Serrano M.G."/>
            <person name="Fettweis J.M."/>
            <person name="Alves J.M."/>
            <person name="Reimers M.A."/>
            <person name="Buck G.A."/>
            <person name="Jefferson K.K."/>
        </authorList>
    </citation>
    <scope>NUCLEOTIDE SEQUENCE [LARGE SCALE GENOMIC DNA]</scope>
    <source>
        <strain evidence="12 13">SN35</strain>
    </source>
</reference>
<dbReference type="KEGG" id="sns:VC03_00290"/>
<dbReference type="STRING" id="187101.VC03_00290"/>